<keyword evidence="1" id="KW-0175">Coiled coil</keyword>
<proteinExistence type="predicted"/>
<name>A0A6J8DD56_MYTCO</name>
<dbReference type="OrthoDB" id="10371482at2759"/>
<evidence type="ECO:0000256" key="1">
    <source>
        <dbReference type="SAM" id="Coils"/>
    </source>
</evidence>
<accession>A0A6J8DD56</accession>
<dbReference type="EMBL" id="CACVKT020007050">
    <property type="protein sequence ID" value="CAC5405024.1"/>
    <property type="molecule type" value="Genomic_DNA"/>
</dbReference>
<keyword evidence="3" id="KW-1185">Reference proteome</keyword>
<evidence type="ECO:0000313" key="2">
    <source>
        <dbReference type="EMBL" id="CAC5405024.1"/>
    </source>
</evidence>
<organism evidence="2 3">
    <name type="scientific">Mytilus coruscus</name>
    <name type="common">Sea mussel</name>
    <dbReference type="NCBI Taxonomy" id="42192"/>
    <lineage>
        <taxon>Eukaryota</taxon>
        <taxon>Metazoa</taxon>
        <taxon>Spiralia</taxon>
        <taxon>Lophotrochozoa</taxon>
        <taxon>Mollusca</taxon>
        <taxon>Bivalvia</taxon>
        <taxon>Autobranchia</taxon>
        <taxon>Pteriomorphia</taxon>
        <taxon>Mytilida</taxon>
        <taxon>Mytiloidea</taxon>
        <taxon>Mytilidae</taxon>
        <taxon>Mytilinae</taxon>
        <taxon>Mytilus</taxon>
    </lineage>
</organism>
<sequence length="261" mass="30313">MATDSSDYQLEDEIVQELFSKQFIGDMSRKIVGIHDVVQKFIETNTMSDDEKKALLEKKVVDTKFNKLIKVVTKHCDKNNLQVLKSFICALEETKNNELAKQLTLVYDERVNSLSILNRLAKEKSLVGNLKGEIKRLQLTLEKRDELQRKQPHSGEIQRLKENFVHVIGEEKEQLSKEIEKLEDRIAEKESTILNLRKNQTLTRGEIEEELKKITSGHEKKIDEQIAVIQNQNENICQQNEKIDVLTNTVMKLVNLMEKKQ</sequence>
<feature type="coiled-coil region" evidence="1">
    <location>
        <begin position="130"/>
        <end position="199"/>
    </location>
</feature>
<evidence type="ECO:0000313" key="3">
    <source>
        <dbReference type="Proteomes" id="UP000507470"/>
    </source>
</evidence>
<dbReference type="AlphaFoldDB" id="A0A6J8DD56"/>
<reference evidence="2 3" key="1">
    <citation type="submission" date="2020-06" db="EMBL/GenBank/DDBJ databases">
        <authorList>
            <person name="Li R."/>
            <person name="Bekaert M."/>
        </authorList>
    </citation>
    <scope>NUCLEOTIDE SEQUENCE [LARGE SCALE GENOMIC DNA]</scope>
    <source>
        <strain evidence="3">wild</strain>
    </source>
</reference>
<protein>
    <submittedName>
        <fullName evidence="2">Uncharacterized protein</fullName>
    </submittedName>
</protein>
<gene>
    <name evidence="2" type="ORF">MCOR_38753</name>
</gene>
<dbReference type="Proteomes" id="UP000507470">
    <property type="component" value="Unassembled WGS sequence"/>
</dbReference>